<dbReference type="InterPro" id="IPR016181">
    <property type="entry name" value="Acyl_CoA_acyltransferase"/>
</dbReference>
<proteinExistence type="predicted"/>
<sequence length="148" mass="16765">MQYRVDDRALEAREFLSFVNQIWPGKYDPEKTRTALSKTLNITAYEKETLVGCLRILSDGYFFGTITELLVLPQYQRKGVGSRLLRLARENAPTMLYFGAQPGVEAFYEKNGCPRSLQSFLLEKAEKCAISNGQDRGKTGESGPDEER</sequence>
<comment type="caution">
    <text evidence="2">The sequence shown here is derived from an EMBL/GenBank/DDBJ whole genome shotgun (WGS) entry which is preliminary data.</text>
</comment>
<evidence type="ECO:0000313" key="3">
    <source>
        <dbReference type="Proteomes" id="UP000824072"/>
    </source>
</evidence>
<dbReference type="EMBL" id="DVMU01000077">
    <property type="protein sequence ID" value="HIU33591.1"/>
    <property type="molecule type" value="Genomic_DNA"/>
</dbReference>
<evidence type="ECO:0000313" key="2">
    <source>
        <dbReference type="EMBL" id="HIU33591.1"/>
    </source>
</evidence>
<dbReference type="CDD" id="cd04301">
    <property type="entry name" value="NAT_SF"/>
    <property type="match status" value="1"/>
</dbReference>
<feature type="domain" description="N-acetyltransferase" evidence="1">
    <location>
        <begin position="1"/>
        <end position="141"/>
    </location>
</feature>
<protein>
    <submittedName>
        <fullName evidence="2">GNAT family N-acetyltransferase</fullName>
    </submittedName>
</protein>
<gene>
    <name evidence="2" type="ORF">IAB02_03425</name>
</gene>
<evidence type="ECO:0000259" key="1">
    <source>
        <dbReference type="PROSITE" id="PS51186"/>
    </source>
</evidence>
<organism evidence="2 3">
    <name type="scientific">Candidatus Pullichristensenella excrementigallinarum</name>
    <dbReference type="NCBI Taxonomy" id="2840907"/>
    <lineage>
        <taxon>Bacteria</taxon>
        <taxon>Bacillati</taxon>
        <taxon>Bacillota</taxon>
        <taxon>Clostridia</taxon>
        <taxon>Candidatus Pullichristensenella</taxon>
    </lineage>
</organism>
<dbReference type="SUPFAM" id="SSF55729">
    <property type="entry name" value="Acyl-CoA N-acyltransferases (Nat)"/>
    <property type="match status" value="1"/>
</dbReference>
<dbReference type="AlphaFoldDB" id="A0A9D1IB52"/>
<reference evidence="2" key="1">
    <citation type="submission" date="2020-10" db="EMBL/GenBank/DDBJ databases">
        <authorList>
            <person name="Gilroy R."/>
        </authorList>
    </citation>
    <scope>NUCLEOTIDE SEQUENCE</scope>
    <source>
        <strain evidence="2">ChiHcec3-11533</strain>
    </source>
</reference>
<reference evidence="2" key="2">
    <citation type="journal article" date="2021" name="PeerJ">
        <title>Extensive microbial diversity within the chicken gut microbiome revealed by metagenomics and culture.</title>
        <authorList>
            <person name="Gilroy R."/>
            <person name="Ravi A."/>
            <person name="Getino M."/>
            <person name="Pursley I."/>
            <person name="Horton D.L."/>
            <person name="Alikhan N.F."/>
            <person name="Baker D."/>
            <person name="Gharbi K."/>
            <person name="Hall N."/>
            <person name="Watson M."/>
            <person name="Adriaenssens E.M."/>
            <person name="Foster-Nyarko E."/>
            <person name="Jarju S."/>
            <person name="Secka A."/>
            <person name="Antonio M."/>
            <person name="Oren A."/>
            <person name="Chaudhuri R.R."/>
            <person name="La Ragione R."/>
            <person name="Hildebrand F."/>
            <person name="Pallen M.J."/>
        </authorList>
    </citation>
    <scope>NUCLEOTIDE SEQUENCE</scope>
    <source>
        <strain evidence="2">ChiHcec3-11533</strain>
    </source>
</reference>
<name>A0A9D1IB52_9FIRM</name>
<dbReference type="GO" id="GO:0016747">
    <property type="term" value="F:acyltransferase activity, transferring groups other than amino-acyl groups"/>
    <property type="evidence" value="ECO:0007669"/>
    <property type="project" value="InterPro"/>
</dbReference>
<dbReference type="Gene3D" id="3.40.630.30">
    <property type="match status" value="1"/>
</dbReference>
<dbReference type="InterPro" id="IPR000182">
    <property type="entry name" value="GNAT_dom"/>
</dbReference>
<accession>A0A9D1IB52</accession>
<dbReference type="Proteomes" id="UP000824072">
    <property type="component" value="Unassembled WGS sequence"/>
</dbReference>
<dbReference type="Pfam" id="PF13508">
    <property type="entry name" value="Acetyltransf_7"/>
    <property type="match status" value="1"/>
</dbReference>
<dbReference type="PROSITE" id="PS51186">
    <property type="entry name" value="GNAT"/>
    <property type="match status" value="1"/>
</dbReference>